<dbReference type="GO" id="GO:0015031">
    <property type="term" value="P:protein transport"/>
    <property type="evidence" value="ECO:0007669"/>
    <property type="project" value="InterPro"/>
</dbReference>
<feature type="chain" id="PRO_5038758649" description="peptidylprolyl isomerase" evidence="12">
    <location>
        <begin position="21"/>
        <end position="357"/>
    </location>
</feature>
<dbReference type="Proteomes" id="UP000823894">
    <property type="component" value="Unassembled WGS sequence"/>
</dbReference>
<dbReference type="PROSITE" id="PS51257">
    <property type="entry name" value="PROKAR_LIPOPROTEIN"/>
    <property type="match status" value="1"/>
</dbReference>
<keyword evidence="7 10" id="KW-0413">Isomerase</keyword>
<dbReference type="AlphaFoldDB" id="A0A9D2NUB5"/>
<evidence type="ECO:0000256" key="3">
    <source>
        <dbReference type="ARBA" id="ARBA00005464"/>
    </source>
</evidence>
<feature type="coiled-coil region" evidence="11">
    <location>
        <begin position="266"/>
        <end position="296"/>
    </location>
</feature>
<dbReference type="InterPro" id="IPR037041">
    <property type="entry name" value="Trigger_fac_C_sf"/>
</dbReference>
<evidence type="ECO:0000256" key="8">
    <source>
        <dbReference type="ARBA" id="ARBA00023306"/>
    </source>
</evidence>
<protein>
    <recommendedName>
        <fullName evidence="10">peptidylprolyl isomerase</fullName>
        <ecNumber evidence="10">5.2.1.8</ecNumber>
    </recommendedName>
</protein>
<feature type="signal peptide" evidence="12">
    <location>
        <begin position="1"/>
        <end position="20"/>
    </location>
</feature>
<dbReference type="EMBL" id="DWWK01000012">
    <property type="protein sequence ID" value="HJC37628.1"/>
    <property type="molecule type" value="Genomic_DNA"/>
</dbReference>
<evidence type="ECO:0000313" key="15">
    <source>
        <dbReference type="Proteomes" id="UP000823894"/>
    </source>
</evidence>
<proteinExistence type="inferred from homology"/>
<dbReference type="GO" id="GO:0003755">
    <property type="term" value="F:peptidyl-prolyl cis-trans isomerase activity"/>
    <property type="evidence" value="ECO:0007669"/>
    <property type="project" value="UniProtKB-KW"/>
</dbReference>
<sequence length="357" mass="39501">MKKKLAAVLTAAALTAGLLAGCSGDLSNEYVTVKQYKGLEVTQAEAQEITDDYVEQVIQSNLSAAMTTEPITDRAAQSGDWVNIDYTGYIDEATFEGGSAEGADLELGSGSFIGATEEYAGFEDQIVGHNTGEEFDITVQFPEDYQDTTKAGVVARFHIVLNEIYSQNVPELTDEWVAENSQDSATVDEYREEVRSQLEESSEQSARSELETGVQQALLEQSEMKKYPDGAVDEQVQQANDYYSMIASMYGIELSDFITGYMQMTEDEFNEQVEKVAKESVQLEEAMKLIAEKENLEPTDEEYEEAIKGYAEEAGMDDVDAFKEQYGEDTLKESALLEAVLDYLVDNCVQVEASESE</sequence>
<keyword evidence="6" id="KW-0143">Chaperone</keyword>
<dbReference type="InterPro" id="IPR027304">
    <property type="entry name" value="Trigger_fact/SurA_dom_sf"/>
</dbReference>
<organism evidence="14 15">
    <name type="scientific">Candidatus Mediterraneibacter faecigallinarum</name>
    <dbReference type="NCBI Taxonomy" id="2838669"/>
    <lineage>
        <taxon>Bacteria</taxon>
        <taxon>Bacillati</taxon>
        <taxon>Bacillota</taxon>
        <taxon>Clostridia</taxon>
        <taxon>Lachnospirales</taxon>
        <taxon>Lachnospiraceae</taxon>
        <taxon>Mediterraneibacter</taxon>
    </lineage>
</organism>
<evidence type="ECO:0000256" key="6">
    <source>
        <dbReference type="ARBA" id="ARBA00023186"/>
    </source>
</evidence>
<comment type="similarity">
    <text evidence="3">Belongs to the FKBP-type PPIase family. Tig subfamily.</text>
</comment>
<dbReference type="Gene3D" id="3.10.50.40">
    <property type="match status" value="1"/>
</dbReference>
<evidence type="ECO:0000256" key="5">
    <source>
        <dbReference type="ARBA" id="ARBA00023110"/>
    </source>
</evidence>
<evidence type="ECO:0000259" key="13">
    <source>
        <dbReference type="PROSITE" id="PS50059"/>
    </source>
</evidence>
<dbReference type="GO" id="GO:0051301">
    <property type="term" value="P:cell division"/>
    <property type="evidence" value="ECO:0007669"/>
    <property type="project" value="UniProtKB-KW"/>
</dbReference>
<name>A0A9D2NUB5_9FIRM</name>
<dbReference type="InterPro" id="IPR001179">
    <property type="entry name" value="PPIase_FKBP_dom"/>
</dbReference>
<keyword evidence="4" id="KW-0132">Cell division</keyword>
<dbReference type="InterPro" id="IPR046357">
    <property type="entry name" value="PPIase_dom_sf"/>
</dbReference>
<evidence type="ECO:0000256" key="9">
    <source>
        <dbReference type="ARBA" id="ARBA00024849"/>
    </source>
</evidence>
<evidence type="ECO:0000256" key="2">
    <source>
        <dbReference type="ARBA" id="ARBA00004496"/>
    </source>
</evidence>
<dbReference type="FunFam" id="3.10.50.40:FF:000001">
    <property type="entry name" value="Trigger factor"/>
    <property type="match status" value="1"/>
</dbReference>
<comment type="caution">
    <text evidence="14">The sequence shown here is derived from an EMBL/GenBank/DDBJ whole genome shotgun (WGS) entry which is preliminary data.</text>
</comment>
<evidence type="ECO:0000256" key="12">
    <source>
        <dbReference type="SAM" id="SignalP"/>
    </source>
</evidence>
<evidence type="ECO:0000256" key="7">
    <source>
        <dbReference type="ARBA" id="ARBA00023235"/>
    </source>
</evidence>
<accession>A0A9D2NUB5</accession>
<dbReference type="InterPro" id="IPR005215">
    <property type="entry name" value="Trig_fac"/>
</dbReference>
<dbReference type="Pfam" id="PF05698">
    <property type="entry name" value="Trigger_C"/>
    <property type="match status" value="1"/>
</dbReference>
<reference evidence="14" key="2">
    <citation type="submission" date="2021-04" db="EMBL/GenBank/DDBJ databases">
        <authorList>
            <person name="Gilroy R."/>
        </authorList>
    </citation>
    <scope>NUCLEOTIDE SEQUENCE</scope>
    <source>
        <strain evidence="14">ChiGjej1B1-1692</strain>
    </source>
</reference>
<evidence type="ECO:0000256" key="10">
    <source>
        <dbReference type="PROSITE-ProRule" id="PRU00277"/>
    </source>
</evidence>
<keyword evidence="11" id="KW-0175">Coiled coil</keyword>
<evidence type="ECO:0000313" key="14">
    <source>
        <dbReference type="EMBL" id="HJC37628.1"/>
    </source>
</evidence>
<dbReference type="NCBIfam" id="TIGR00115">
    <property type="entry name" value="tig"/>
    <property type="match status" value="1"/>
</dbReference>
<feature type="domain" description="PPIase FKBP-type" evidence="13">
    <location>
        <begin position="79"/>
        <end position="170"/>
    </location>
</feature>
<dbReference type="SUPFAM" id="SSF54534">
    <property type="entry name" value="FKBP-like"/>
    <property type="match status" value="1"/>
</dbReference>
<keyword evidence="12" id="KW-0732">Signal</keyword>
<dbReference type="SUPFAM" id="SSF109998">
    <property type="entry name" value="Triger factor/SurA peptide-binding domain-like"/>
    <property type="match status" value="1"/>
</dbReference>
<dbReference type="EC" id="5.2.1.8" evidence="10"/>
<dbReference type="Gene3D" id="1.10.3120.10">
    <property type="entry name" value="Trigger factor, C-terminal domain"/>
    <property type="match status" value="1"/>
</dbReference>
<dbReference type="InterPro" id="IPR008880">
    <property type="entry name" value="Trigger_fac_C"/>
</dbReference>
<evidence type="ECO:0000256" key="11">
    <source>
        <dbReference type="SAM" id="Coils"/>
    </source>
</evidence>
<dbReference type="PROSITE" id="PS50059">
    <property type="entry name" value="FKBP_PPIASE"/>
    <property type="match status" value="1"/>
</dbReference>
<keyword evidence="5 10" id="KW-0697">Rotamase</keyword>
<evidence type="ECO:0000256" key="1">
    <source>
        <dbReference type="ARBA" id="ARBA00000971"/>
    </source>
</evidence>
<comment type="catalytic activity">
    <reaction evidence="1 10">
        <text>[protein]-peptidylproline (omega=180) = [protein]-peptidylproline (omega=0)</text>
        <dbReference type="Rhea" id="RHEA:16237"/>
        <dbReference type="Rhea" id="RHEA-COMP:10747"/>
        <dbReference type="Rhea" id="RHEA-COMP:10748"/>
        <dbReference type="ChEBI" id="CHEBI:83833"/>
        <dbReference type="ChEBI" id="CHEBI:83834"/>
        <dbReference type="EC" id="5.2.1.8"/>
    </reaction>
</comment>
<evidence type="ECO:0000256" key="4">
    <source>
        <dbReference type="ARBA" id="ARBA00022618"/>
    </source>
</evidence>
<gene>
    <name evidence="14" type="primary">tig</name>
    <name evidence="14" type="ORF">H9757_00965</name>
</gene>
<comment type="function">
    <text evidence="9">Involved in protein export. Acts as a chaperone by maintaining the newly synthesized protein in an open conformation. Functions as a peptidyl-prolyl cis-trans isomerase.</text>
</comment>
<dbReference type="GO" id="GO:0006457">
    <property type="term" value="P:protein folding"/>
    <property type="evidence" value="ECO:0007669"/>
    <property type="project" value="InterPro"/>
</dbReference>
<keyword evidence="8" id="KW-0131">Cell cycle</keyword>
<comment type="subcellular location">
    <subcellularLocation>
        <location evidence="2">Cytoplasm</location>
    </subcellularLocation>
</comment>
<reference evidence="14" key="1">
    <citation type="journal article" date="2021" name="PeerJ">
        <title>Extensive microbial diversity within the chicken gut microbiome revealed by metagenomics and culture.</title>
        <authorList>
            <person name="Gilroy R."/>
            <person name="Ravi A."/>
            <person name="Getino M."/>
            <person name="Pursley I."/>
            <person name="Horton D.L."/>
            <person name="Alikhan N.F."/>
            <person name="Baker D."/>
            <person name="Gharbi K."/>
            <person name="Hall N."/>
            <person name="Watson M."/>
            <person name="Adriaenssens E.M."/>
            <person name="Foster-Nyarko E."/>
            <person name="Jarju S."/>
            <person name="Secka A."/>
            <person name="Antonio M."/>
            <person name="Oren A."/>
            <person name="Chaudhuri R.R."/>
            <person name="La Ragione R."/>
            <person name="Hildebrand F."/>
            <person name="Pallen M.J."/>
        </authorList>
    </citation>
    <scope>NUCLEOTIDE SEQUENCE</scope>
    <source>
        <strain evidence="14">ChiGjej1B1-1692</strain>
    </source>
</reference>
<dbReference type="GO" id="GO:0005737">
    <property type="term" value="C:cytoplasm"/>
    <property type="evidence" value="ECO:0007669"/>
    <property type="project" value="UniProtKB-SubCell"/>
</dbReference>
<dbReference type="Pfam" id="PF00254">
    <property type="entry name" value="FKBP_C"/>
    <property type="match status" value="1"/>
</dbReference>